<dbReference type="EMBL" id="JACHGY010000001">
    <property type="protein sequence ID" value="MBB6430531.1"/>
    <property type="molecule type" value="Genomic_DNA"/>
</dbReference>
<keyword evidence="2" id="KW-0812">Transmembrane</keyword>
<evidence type="ECO:0000313" key="5">
    <source>
        <dbReference type="Proteomes" id="UP000541810"/>
    </source>
</evidence>
<feature type="transmembrane region" description="Helical" evidence="2">
    <location>
        <begin position="239"/>
        <end position="260"/>
    </location>
</feature>
<evidence type="ECO:0000256" key="2">
    <source>
        <dbReference type="SAM" id="Phobius"/>
    </source>
</evidence>
<dbReference type="Proteomes" id="UP000541810">
    <property type="component" value="Unassembled WGS sequence"/>
</dbReference>
<comment type="caution">
    <text evidence="4">The sequence shown here is derived from an EMBL/GenBank/DDBJ whole genome shotgun (WGS) entry which is preliminary data.</text>
</comment>
<dbReference type="Pfam" id="PF13240">
    <property type="entry name" value="Zn_Ribbon_1"/>
    <property type="match status" value="1"/>
</dbReference>
<evidence type="ECO:0000259" key="3">
    <source>
        <dbReference type="Pfam" id="PF13240"/>
    </source>
</evidence>
<proteinExistence type="predicted"/>
<feature type="transmembrane region" description="Helical" evidence="2">
    <location>
        <begin position="198"/>
        <end position="219"/>
    </location>
</feature>
<protein>
    <recommendedName>
        <fullName evidence="3">Zinc-ribbon domain-containing protein</fullName>
    </recommendedName>
</protein>
<feature type="transmembrane region" description="Helical" evidence="2">
    <location>
        <begin position="298"/>
        <end position="323"/>
    </location>
</feature>
<evidence type="ECO:0000256" key="1">
    <source>
        <dbReference type="SAM" id="MobiDB-lite"/>
    </source>
</evidence>
<reference evidence="4 5" key="1">
    <citation type="submission" date="2020-08" db="EMBL/GenBank/DDBJ databases">
        <title>Genomic Encyclopedia of Type Strains, Phase IV (KMG-IV): sequencing the most valuable type-strain genomes for metagenomic binning, comparative biology and taxonomic classification.</title>
        <authorList>
            <person name="Goeker M."/>
        </authorList>
    </citation>
    <scope>NUCLEOTIDE SEQUENCE [LARGE SCALE GENOMIC DNA]</scope>
    <source>
        <strain evidence="4 5">DSM 103725</strain>
    </source>
</reference>
<evidence type="ECO:0000313" key="4">
    <source>
        <dbReference type="EMBL" id="MBB6430531.1"/>
    </source>
</evidence>
<feature type="domain" description="Zinc-ribbon" evidence="3">
    <location>
        <begin position="110"/>
        <end position="132"/>
    </location>
</feature>
<sequence length="361" mass="38257">MSDERFDCPNCGKAYRWQTKIAGKKVKCACGQKFRVPMMPGGDAEPEGPLVGAGDSPVIEVVESSPTEKPKPQAPEPNPYELDLPGDEPHGETAPISARSSEGAAAKGGKCPSCNTQLRPGAVICMNCGFNLAEGAKVQTVVESAPAEDQTPAAGRGSDATVGGVAAAVGEERVIARTRLQEDLAADMEKRHHFQEKTLPLIFLGIGAVLLLLNAFVLTPMLGDVLSLPMSVGESVGALIVYVILFAIQLPCLFIGILVISKLFGSAFGELFSALKKLAALALLAGQFDVMVDLGFDIMLGGLGFLAFWLKMALSFGVFWGLSKQMFDELEPTETIVLWIAMLFLPGFILLGVLFLLGASL</sequence>
<keyword evidence="5" id="KW-1185">Reference proteome</keyword>
<feature type="transmembrane region" description="Helical" evidence="2">
    <location>
        <begin position="335"/>
        <end position="357"/>
    </location>
</feature>
<accession>A0A7X0LLD9</accession>
<dbReference type="RefSeq" id="WP_184678039.1">
    <property type="nucleotide sequence ID" value="NZ_JACHGY010000001.1"/>
</dbReference>
<dbReference type="AlphaFoldDB" id="A0A7X0LLD9"/>
<dbReference type="InterPro" id="IPR026870">
    <property type="entry name" value="Zinc_ribbon_dom"/>
</dbReference>
<organism evidence="4 5">
    <name type="scientific">Algisphaera agarilytica</name>
    <dbReference type="NCBI Taxonomy" id="1385975"/>
    <lineage>
        <taxon>Bacteria</taxon>
        <taxon>Pseudomonadati</taxon>
        <taxon>Planctomycetota</taxon>
        <taxon>Phycisphaerae</taxon>
        <taxon>Phycisphaerales</taxon>
        <taxon>Phycisphaeraceae</taxon>
        <taxon>Algisphaera</taxon>
    </lineage>
</organism>
<feature type="transmembrane region" description="Helical" evidence="2">
    <location>
        <begin position="267"/>
        <end position="286"/>
    </location>
</feature>
<name>A0A7X0LLD9_9BACT</name>
<feature type="region of interest" description="Disordered" evidence="1">
    <location>
        <begin position="64"/>
        <end position="112"/>
    </location>
</feature>
<keyword evidence="2" id="KW-1133">Transmembrane helix</keyword>
<keyword evidence="2" id="KW-0472">Membrane</keyword>
<gene>
    <name evidence="4" type="ORF">HNQ40_002337</name>
</gene>